<evidence type="ECO:0000313" key="1">
    <source>
        <dbReference type="EMBL" id="UZP76312.1"/>
    </source>
</evidence>
<dbReference type="AlphaFoldDB" id="A0AAE9PU16"/>
<organism evidence="1">
    <name type="scientific">Paenibacillus polymyxa</name>
    <name type="common">Bacillus polymyxa</name>
    <dbReference type="NCBI Taxonomy" id="1406"/>
    <lineage>
        <taxon>Bacteria</taxon>
        <taxon>Bacillati</taxon>
        <taxon>Bacillota</taxon>
        <taxon>Bacilli</taxon>
        <taxon>Bacillales</taxon>
        <taxon>Paenibacillaceae</taxon>
        <taxon>Paenibacillus</taxon>
    </lineage>
</organism>
<sequence>MTGVIKIVYYTNQITTSLLDVFVAESTNGGNTFTNLRITDSSFNPNGISPVPVVTIGNFIDVTIVPNNGFFAVWTDALSGFQQIYGSNGM</sequence>
<protein>
    <submittedName>
        <fullName evidence="1">Uncharacterized protein</fullName>
    </submittedName>
</protein>
<proteinExistence type="predicted"/>
<accession>A0AAE9PU16</accession>
<gene>
    <name evidence="1" type="ORF">MF626_07295</name>
</gene>
<dbReference type="EMBL" id="CP097770">
    <property type="protein sequence ID" value="UZP76312.1"/>
    <property type="molecule type" value="Genomic_DNA"/>
</dbReference>
<name>A0AAE9PU16_PAEPO</name>
<reference evidence="1" key="1">
    <citation type="submission" date="2022-11" db="EMBL/GenBank/DDBJ databases">
        <authorList>
            <person name="Vasilchenko N.G."/>
            <person name="Prazdnova E.V."/>
            <person name="Gorovtsov A.V."/>
            <person name="Chistyakov V.A."/>
            <person name="Pak M.L."/>
        </authorList>
    </citation>
    <scope>NUCLEOTIDE SEQUENCE</scope>
    <source>
        <strain evidence="1">R 4.5</strain>
    </source>
</reference>